<reference evidence="1 2" key="1">
    <citation type="submission" date="2021-06" db="EMBL/GenBank/DDBJ databases">
        <title>Caerostris extrusa draft genome.</title>
        <authorList>
            <person name="Kono N."/>
            <person name="Arakawa K."/>
        </authorList>
    </citation>
    <scope>NUCLEOTIDE SEQUENCE [LARGE SCALE GENOMIC DNA]</scope>
</reference>
<dbReference type="EMBL" id="BPLR01016770">
    <property type="protein sequence ID" value="GIY86270.1"/>
    <property type="molecule type" value="Genomic_DNA"/>
</dbReference>
<gene>
    <name evidence="1" type="ORF">CEXT_673671</name>
</gene>
<protein>
    <submittedName>
        <fullName evidence="1">Uncharacterized protein</fullName>
    </submittedName>
</protein>
<proteinExistence type="predicted"/>
<comment type="caution">
    <text evidence="1">The sequence shown here is derived from an EMBL/GenBank/DDBJ whole genome shotgun (WGS) entry which is preliminary data.</text>
</comment>
<accession>A0AAV4WWG2</accession>
<organism evidence="1 2">
    <name type="scientific">Caerostris extrusa</name>
    <name type="common">Bark spider</name>
    <name type="synonym">Caerostris bankana</name>
    <dbReference type="NCBI Taxonomy" id="172846"/>
    <lineage>
        <taxon>Eukaryota</taxon>
        <taxon>Metazoa</taxon>
        <taxon>Ecdysozoa</taxon>
        <taxon>Arthropoda</taxon>
        <taxon>Chelicerata</taxon>
        <taxon>Arachnida</taxon>
        <taxon>Araneae</taxon>
        <taxon>Araneomorphae</taxon>
        <taxon>Entelegynae</taxon>
        <taxon>Araneoidea</taxon>
        <taxon>Araneidae</taxon>
        <taxon>Caerostris</taxon>
    </lineage>
</organism>
<dbReference type="AlphaFoldDB" id="A0AAV4WWG2"/>
<evidence type="ECO:0000313" key="1">
    <source>
        <dbReference type="EMBL" id="GIY86270.1"/>
    </source>
</evidence>
<evidence type="ECO:0000313" key="2">
    <source>
        <dbReference type="Proteomes" id="UP001054945"/>
    </source>
</evidence>
<sequence>MRQIKITKAIISQTYVSNSDLRKFSRNALNGCKAKRSKSANGVPHPITPLISLLGKQRSCCIGHPRTDGVPLIEGPRDVSGHEWWNAVIVFLFDHLVGTFFGDCLRGTLRTGRAAV</sequence>
<name>A0AAV4WWG2_CAEEX</name>
<dbReference type="Proteomes" id="UP001054945">
    <property type="component" value="Unassembled WGS sequence"/>
</dbReference>
<keyword evidence="2" id="KW-1185">Reference proteome</keyword>